<evidence type="ECO:0000256" key="1">
    <source>
        <dbReference type="ARBA" id="ARBA00000900"/>
    </source>
</evidence>
<evidence type="ECO:0000256" key="8">
    <source>
        <dbReference type="ARBA" id="ARBA00022723"/>
    </source>
</evidence>
<dbReference type="EC" id="2.3.2.27" evidence="5"/>
<feature type="compositionally biased region" description="Polar residues" evidence="16">
    <location>
        <begin position="793"/>
        <end position="824"/>
    </location>
</feature>
<comment type="similarity">
    <text evidence="4">Belongs to the HRD1 family.</text>
</comment>
<dbReference type="Pfam" id="PF25563">
    <property type="entry name" value="TPR_SYVN1_N"/>
    <property type="match status" value="1"/>
</dbReference>
<keyword evidence="11" id="KW-0256">Endoplasmic reticulum</keyword>
<feature type="transmembrane region" description="Helical" evidence="17">
    <location>
        <begin position="138"/>
        <end position="160"/>
    </location>
</feature>
<dbReference type="GO" id="GO:0008270">
    <property type="term" value="F:zinc ion binding"/>
    <property type="evidence" value="ECO:0007669"/>
    <property type="project" value="UniProtKB-KW"/>
</dbReference>
<dbReference type="GO" id="GO:0036503">
    <property type="term" value="P:ERAD pathway"/>
    <property type="evidence" value="ECO:0007669"/>
    <property type="project" value="TreeGrafter"/>
</dbReference>
<dbReference type="GO" id="GO:0005789">
    <property type="term" value="C:endoplasmic reticulum membrane"/>
    <property type="evidence" value="ECO:0007669"/>
    <property type="project" value="UniProtKB-SubCell"/>
</dbReference>
<evidence type="ECO:0000313" key="19">
    <source>
        <dbReference type="EMBL" id="KAK3902543.1"/>
    </source>
</evidence>
<comment type="pathway">
    <text evidence="3">Protein modification; protein ubiquitination.</text>
</comment>
<reference evidence="19" key="2">
    <citation type="submission" date="2023-05" db="EMBL/GenBank/DDBJ databases">
        <authorList>
            <consortium name="Lawrence Berkeley National Laboratory"/>
            <person name="Steindorff A."/>
            <person name="Hensen N."/>
            <person name="Bonometti L."/>
            <person name="Westerberg I."/>
            <person name="Brannstrom I.O."/>
            <person name="Guillou S."/>
            <person name="Cros-Aarteil S."/>
            <person name="Calhoun S."/>
            <person name="Haridas S."/>
            <person name="Kuo A."/>
            <person name="Mondo S."/>
            <person name="Pangilinan J."/>
            <person name="Riley R."/>
            <person name="Labutti K."/>
            <person name="Andreopoulos B."/>
            <person name="Lipzen A."/>
            <person name="Chen C."/>
            <person name="Yanf M."/>
            <person name="Daum C."/>
            <person name="Ng V."/>
            <person name="Clum A."/>
            <person name="Ohm R."/>
            <person name="Martin F."/>
            <person name="Silar P."/>
            <person name="Natvig D."/>
            <person name="Lalanne C."/>
            <person name="Gautier V."/>
            <person name="Ament-Velasquez S.L."/>
            <person name="Kruys A."/>
            <person name="Hutchinson M.I."/>
            <person name="Powell A.J."/>
            <person name="Barry K."/>
            <person name="Miller A.N."/>
            <person name="Grigoriev I.V."/>
            <person name="Debuchy R."/>
            <person name="Gladieux P."/>
            <person name="Thoren M.H."/>
            <person name="Johannesson H."/>
        </authorList>
    </citation>
    <scope>NUCLEOTIDE SEQUENCE</scope>
    <source>
        <strain evidence="19">CBS 103.79</strain>
    </source>
</reference>
<protein>
    <recommendedName>
        <fullName evidence="5">RING-type E3 ubiquitin transferase</fullName>
        <ecNumber evidence="5">2.3.2.27</ecNumber>
    </recommendedName>
</protein>
<evidence type="ECO:0000256" key="17">
    <source>
        <dbReference type="SAM" id="Phobius"/>
    </source>
</evidence>
<evidence type="ECO:0000259" key="18">
    <source>
        <dbReference type="PROSITE" id="PS50089"/>
    </source>
</evidence>
<evidence type="ECO:0000256" key="10">
    <source>
        <dbReference type="ARBA" id="ARBA00022786"/>
    </source>
</evidence>
<dbReference type="Pfam" id="PF12678">
    <property type="entry name" value="zf-rbx1"/>
    <property type="match status" value="1"/>
</dbReference>
<evidence type="ECO:0000256" key="6">
    <source>
        <dbReference type="ARBA" id="ARBA00022679"/>
    </source>
</evidence>
<feature type="region of interest" description="Disordered" evidence="16">
    <location>
        <begin position="561"/>
        <end position="587"/>
    </location>
</feature>
<dbReference type="SMART" id="SM00184">
    <property type="entry name" value="RING"/>
    <property type="match status" value="1"/>
</dbReference>
<evidence type="ECO:0000256" key="3">
    <source>
        <dbReference type="ARBA" id="ARBA00004906"/>
    </source>
</evidence>
<dbReference type="InterPro" id="IPR057992">
    <property type="entry name" value="TPR_SYVN1_N"/>
</dbReference>
<comment type="caution">
    <text evidence="19">The sequence shown here is derived from an EMBL/GenBank/DDBJ whole genome shotgun (WGS) entry which is preliminary data.</text>
</comment>
<dbReference type="Gene3D" id="3.30.40.10">
    <property type="entry name" value="Zinc/RING finger domain, C3HC4 (zinc finger)"/>
    <property type="match status" value="1"/>
</dbReference>
<evidence type="ECO:0000256" key="7">
    <source>
        <dbReference type="ARBA" id="ARBA00022692"/>
    </source>
</evidence>
<sequence length="847" mass="92240">MRLAWYAGASTGLATAVVASAFYQRANFYSAMVHLAQSSLSLMVLVNLVLVVYGSFMYGLQRLCFGPLRPTEIEHLYEKAWFAVTETCLAMTIFREEVGAFFLVMFTALVTGKVWGWIGDGRVEVFEQQPPANPFLFHARLSISLFVSIAYDIWLLSYAITTVVQDARPSMMVMFLFEFAVLTVCSLHTAARYIMSLVEQHVVKTQTRQRLEERRRRVREQREEILRRRETGEAAEDDNAELPDENDVDEMDIEVPGWEAKGQWVLSTDLVVDFIKLGIYTTFFCVLMTFYGLPIHIMRDWFMTTRSFLKRLHALIRYRQALKHMEQYPDATAEELGREDTCIICREEMRPWDPADTTQVERSRAKKLPCGHTLHFGCLKSWLERQQVCPTCRRPVTQDGQPPIPNGPAVVLRLGIGQNQNGQPQQPANGQAAPGAGQPAQGAGGAGPADDQGNNQNRNVRMFNLGPLRLGFAQGGVDELRDMAQRMQLPADAMNPVAPTPTVPTPQEEASDAPLGLDEIRGQLIALGNQVRQEMVNVHNAAHEIHVLSLLMNELTRIRQLQQQPQGQQPATTQAAPPAAGHGGQAALPHQQAFIQPPIYLPPQMQSPVVYSPSSVAGRLPAAMTRHVGAGHGAAIPAGSPDLPEGVVIPAGWSLLPLQRLEGEIPAPADPAHNAQALAQDVFRSVFANHPRSRGTSPAPGSGLAQLARSAAAAATGNSASEVSRRPVSRGSAAVADTAMRRQPPVTAPIPRAPNWGGSAQLFGSSDRAPQPHFGYQSDPSSEQHDEPGGSSGSRTAVATTEANSVAPAESSTGPQTQATTEVNGSAGERGPRTVTVEEAEDDEDES</sequence>
<keyword evidence="14 17" id="KW-0472">Membrane</keyword>
<dbReference type="GO" id="GO:0043161">
    <property type="term" value="P:proteasome-mediated ubiquitin-dependent protein catabolic process"/>
    <property type="evidence" value="ECO:0007669"/>
    <property type="project" value="TreeGrafter"/>
</dbReference>
<keyword evidence="20" id="KW-1185">Reference proteome</keyword>
<evidence type="ECO:0000256" key="4">
    <source>
        <dbReference type="ARBA" id="ARBA00010089"/>
    </source>
</evidence>
<dbReference type="Proteomes" id="UP001303889">
    <property type="component" value="Unassembled WGS sequence"/>
</dbReference>
<evidence type="ECO:0000256" key="13">
    <source>
        <dbReference type="ARBA" id="ARBA00022989"/>
    </source>
</evidence>
<evidence type="ECO:0000256" key="11">
    <source>
        <dbReference type="ARBA" id="ARBA00022824"/>
    </source>
</evidence>
<dbReference type="CDD" id="cd16479">
    <property type="entry name" value="RING-H2_synoviolin"/>
    <property type="match status" value="1"/>
</dbReference>
<proteinExistence type="inferred from homology"/>
<evidence type="ECO:0000256" key="14">
    <source>
        <dbReference type="ARBA" id="ARBA00023136"/>
    </source>
</evidence>
<keyword evidence="7 17" id="KW-0812">Transmembrane</keyword>
<feature type="domain" description="RING-type" evidence="18">
    <location>
        <begin position="342"/>
        <end position="393"/>
    </location>
</feature>
<feature type="transmembrane region" description="Helical" evidence="17">
    <location>
        <begin position="35"/>
        <end position="60"/>
    </location>
</feature>
<dbReference type="InterPro" id="IPR050731">
    <property type="entry name" value="HRD1_E3_ubiq-ligases"/>
</dbReference>
<keyword evidence="10" id="KW-0833">Ubl conjugation pathway</keyword>
<feature type="region of interest" description="Disordered" evidence="16">
    <location>
        <begin position="418"/>
        <end position="459"/>
    </location>
</feature>
<feature type="compositionally biased region" description="Low complexity" evidence="16">
    <location>
        <begin position="701"/>
        <end position="721"/>
    </location>
</feature>
<dbReference type="PROSITE" id="PS50089">
    <property type="entry name" value="ZF_RING_2"/>
    <property type="match status" value="1"/>
</dbReference>
<reference evidence="19" key="1">
    <citation type="journal article" date="2023" name="Mol. Phylogenet. Evol.">
        <title>Genome-scale phylogeny and comparative genomics of the fungal order Sordariales.</title>
        <authorList>
            <person name="Hensen N."/>
            <person name="Bonometti L."/>
            <person name="Westerberg I."/>
            <person name="Brannstrom I.O."/>
            <person name="Guillou S."/>
            <person name="Cros-Aarteil S."/>
            <person name="Calhoun S."/>
            <person name="Haridas S."/>
            <person name="Kuo A."/>
            <person name="Mondo S."/>
            <person name="Pangilinan J."/>
            <person name="Riley R."/>
            <person name="LaButti K."/>
            <person name="Andreopoulos B."/>
            <person name="Lipzen A."/>
            <person name="Chen C."/>
            <person name="Yan M."/>
            <person name="Daum C."/>
            <person name="Ng V."/>
            <person name="Clum A."/>
            <person name="Steindorff A."/>
            <person name="Ohm R.A."/>
            <person name="Martin F."/>
            <person name="Silar P."/>
            <person name="Natvig D.O."/>
            <person name="Lalanne C."/>
            <person name="Gautier V."/>
            <person name="Ament-Velasquez S.L."/>
            <person name="Kruys A."/>
            <person name="Hutchinson M.I."/>
            <person name="Powell A.J."/>
            <person name="Barry K."/>
            <person name="Miller A.N."/>
            <person name="Grigoriev I.V."/>
            <person name="Debuchy R."/>
            <person name="Gladieux P."/>
            <person name="Hiltunen Thoren M."/>
            <person name="Johannesson H."/>
        </authorList>
    </citation>
    <scope>NUCLEOTIDE SEQUENCE</scope>
    <source>
        <strain evidence="19">CBS 103.79</strain>
    </source>
</reference>
<evidence type="ECO:0000256" key="2">
    <source>
        <dbReference type="ARBA" id="ARBA00004477"/>
    </source>
</evidence>
<keyword evidence="6" id="KW-0808">Transferase</keyword>
<evidence type="ECO:0000256" key="5">
    <source>
        <dbReference type="ARBA" id="ARBA00012483"/>
    </source>
</evidence>
<name>A0AAN6MMF9_9PEZI</name>
<accession>A0AAN6MMF9</accession>
<feature type="transmembrane region" description="Helical" evidence="17">
    <location>
        <begin position="98"/>
        <end position="118"/>
    </location>
</feature>
<comment type="catalytic activity">
    <reaction evidence="1">
        <text>S-ubiquitinyl-[E2 ubiquitin-conjugating enzyme]-L-cysteine + [acceptor protein]-L-lysine = [E2 ubiquitin-conjugating enzyme]-L-cysteine + N(6)-ubiquitinyl-[acceptor protein]-L-lysine.</text>
        <dbReference type="EC" id="2.3.2.27"/>
    </reaction>
</comment>
<keyword evidence="9 15" id="KW-0863">Zinc-finger</keyword>
<feature type="transmembrane region" description="Helical" evidence="17">
    <location>
        <begin position="274"/>
        <end position="293"/>
    </location>
</feature>
<dbReference type="GO" id="GO:0061630">
    <property type="term" value="F:ubiquitin protein ligase activity"/>
    <property type="evidence" value="ECO:0007669"/>
    <property type="project" value="UniProtKB-EC"/>
</dbReference>
<evidence type="ECO:0000256" key="16">
    <source>
        <dbReference type="SAM" id="MobiDB-lite"/>
    </source>
</evidence>
<keyword evidence="13 17" id="KW-1133">Transmembrane helix</keyword>
<dbReference type="AlphaFoldDB" id="A0AAN6MMF9"/>
<dbReference type="InterPro" id="IPR024766">
    <property type="entry name" value="Znf_RING_H2"/>
</dbReference>
<organism evidence="19 20">
    <name type="scientific">Staphylotrichum tortipilum</name>
    <dbReference type="NCBI Taxonomy" id="2831512"/>
    <lineage>
        <taxon>Eukaryota</taxon>
        <taxon>Fungi</taxon>
        <taxon>Dikarya</taxon>
        <taxon>Ascomycota</taxon>
        <taxon>Pezizomycotina</taxon>
        <taxon>Sordariomycetes</taxon>
        <taxon>Sordariomycetidae</taxon>
        <taxon>Sordariales</taxon>
        <taxon>Chaetomiaceae</taxon>
        <taxon>Staphylotrichum</taxon>
    </lineage>
</organism>
<feature type="region of interest" description="Disordered" evidence="16">
    <location>
        <begin position="689"/>
        <end position="847"/>
    </location>
</feature>
<dbReference type="PANTHER" id="PTHR22763">
    <property type="entry name" value="RING ZINC FINGER PROTEIN"/>
    <property type="match status" value="1"/>
</dbReference>
<gene>
    <name evidence="19" type="ORF">C8A05DRAFT_15401</name>
</gene>
<evidence type="ECO:0000313" key="20">
    <source>
        <dbReference type="Proteomes" id="UP001303889"/>
    </source>
</evidence>
<dbReference type="InterPro" id="IPR013083">
    <property type="entry name" value="Znf_RING/FYVE/PHD"/>
</dbReference>
<feature type="compositionally biased region" description="Low complexity" evidence="16">
    <location>
        <begin position="418"/>
        <end position="441"/>
    </location>
</feature>
<dbReference type="SUPFAM" id="SSF57850">
    <property type="entry name" value="RING/U-box"/>
    <property type="match status" value="1"/>
</dbReference>
<comment type="subcellular location">
    <subcellularLocation>
        <location evidence="2">Endoplasmic reticulum membrane</location>
        <topology evidence="2">Multi-pass membrane protein</topology>
    </subcellularLocation>
</comment>
<keyword evidence="8" id="KW-0479">Metal-binding</keyword>
<evidence type="ECO:0000256" key="9">
    <source>
        <dbReference type="ARBA" id="ARBA00022771"/>
    </source>
</evidence>
<dbReference type="InterPro" id="IPR001841">
    <property type="entry name" value="Znf_RING"/>
</dbReference>
<evidence type="ECO:0000256" key="15">
    <source>
        <dbReference type="PROSITE-ProRule" id="PRU00175"/>
    </source>
</evidence>
<dbReference type="EMBL" id="MU855502">
    <property type="protein sequence ID" value="KAK3902543.1"/>
    <property type="molecule type" value="Genomic_DNA"/>
</dbReference>
<evidence type="ECO:0000256" key="12">
    <source>
        <dbReference type="ARBA" id="ARBA00022833"/>
    </source>
</evidence>
<feature type="compositionally biased region" description="Acidic residues" evidence="16">
    <location>
        <begin position="838"/>
        <end position="847"/>
    </location>
</feature>
<keyword evidence="12" id="KW-0862">Zinc</keyword>
<dbReference type="PANTHER" id="PTHR22763:SF184">
    <property type="entry name" value="E3 UBIQUITIN-PROTEIN LIGASE SYNOVIOLIN"/>
    <property type="match status" value="1"/>
</dbReference>
<dbReference type="InterPro" id="IPR058051">
    <property type="entry name" value="Znf_RING_synoviolin"/>
</dbReference>